<dbReference type="Proteomes" id="UP000297975">
    <property type="component" value="Unassembled WGS sequence"/>
</dbReference>
<reference evidence="2 3" key="1">
    <citation type="submission" date="2019-03" db="EMBL/GenBank/DDBJ databases">
        <authorList>
            <person name="He R.-H."/>
        </authorList>
    </citation>
    <scope>NUCLEOTIDE SEQUENCE [LARGE SCALE GENOMIC DNA]</scope>
    <source>
        <strain evidence="3">SH 714</strain>
    </source>
</reference>
<keyword evidence="1" id="KW-0732">Signal</keyword>
<organism evidence="2 3">
    <name type="scientific">Filobacillus milosensis</name>
    <dbReference type="NCBI Taxonomy" id="94137"/>
    <lineage>
        <taxon>Bacteria</taxon>
        <taxon>Bacillati</taxon>
        <taxon>Bacillota</taxon>
        <taxon>Bacilli</taxon>
        <taxon>Bacillales</taxon>
        <taxon>Bacillaceae</taxon>
        <taxon>Filobacillus</taxon>
    </lineage>
</organism>
<accession>A0A4Y8ICQ7</accession>
<name>A0A4Y8ICQ7_9BACI</name>
<evidence type="ECO:0000313" key="2">
    <source>
        <dbReference type="EMBL" id="TFB13669.1"/>
    </source>
</evidence>
<evidence type="ECO:0000313" key="3">
    <source>
        <dbReference type="Proteomes" id="UP000297975"/>
    </source>
</evidence>
<proteinExistence type="predicted"/>
<protein>
    <submittedName>
        <fullName evidence="2">Uncharacterized protein</fullName>
    </submittedName>
</protein>
<dbReference type="EMBL" id="SOPW01000023">
    <property type="protein sequence ID" value="TFB13669.1"/>
    <property type="molecule type" value="Genomic_DNA"/>
</dbReference>
<sequence>MRKIIFTSLITLIFLSACTSEVDDDNSITKLELHSANLLTSFGEFVNNEGKLLWNLVHKYDDSPQISSSYIDGFMTSRSVKTKKLLKTSSFEILSTYYDDQTLKEIENSFSNLRNMNKFLMSYYNSLEANDEKNDDLSQKLESLYLSISNIGSGGSDSLVLFHIIDNPARITENYTDEEIINTLNNINKQISEVIKLIQNEETT</sequence>
<dbReference type="PROSITE" id="PS51257">
    <property type="entry name" value="PROKAR_LIPOPROTEIN"/>
    <property type="match status" value="1"/>
</dbReference>
<keyword evidence="3" id="KW-1185">Reference proteome</keyword>
<evidence type="ECO:0000256" key="1">
    <source>
        <dbReference type="SAM" id="SignalP"/>
    </source>
</evidence>
<feature type="chain" id="PRO_5038886306" evidence="1">
    <location>
        <begin position="20"/>
        <end position="204"/>
    </location>
</feature>
<dbReference type="RefSeq" id="WP_134341402.1">
    <property type="nucleotide sequence ID" value="NZ_SOPW01000023.1"/>
</dbReference>
<comment type="caution">
    <text evidence="2">The sequence shown here is derived from an EMBL/GenBank/DDBJ whole genome shotgun (WGS) entry which is preliminary data.</text>
</comment>
<feature type="signal peptide" evidence="1">
    <location>
        <begin position="1"/>
        <end position="19"/>
    </location>
</feature>
<dbReference type="AlphaFoldDB" id="A0A4Y8ICQ7"/>
<gene>
    <name evidence="2" type="ORF">E3U55_15540</name>
</gene>